<dbReference type="eggNOG" id="ENOG502QUFX">
    <property type="taxonomic scope" value="Eukaryota"/>
</dbReference>
<dbReference type="EMBL" id="DS469948">
    <property type="protein sequence ID" value="EDO31026.1"/>
    <property type="molecule type" value="Genomic_DNA"/>
</dbReference>
<feature type="compositionally biased region" description="Basic and acidic residues" evidence="1">
    <location>
        <begin position="9"/>
        <end position="19"/>
    </location>
</feature>
<dbReference type="HOGENOM" id="CLU_018205_0_0_1"/>
<gene>
    <name evidence="2" type="ORF">NEMVEDRAFT_v1g219808</name>
</gene>
<reference evidence="2 3" key="1">
    <citation type="journal article" date="2007" name="Science">
        <title>Sea anemone genome reveals ancestral eumetazoan gene repertoire and genomic organization.</title>
        <authorList>
            <person name="Putnam N.H."/>
            <person name="Srivastava M."/>
            <person name="Hellsten U."/>
            <person name="Dirks B."/>
            <person name="Chapman J."/>
            <person name="Salamov A."/>
            <person name="Terry A."/>
            <person name="Shapiro H."/>
            <person name="Lindquist E."/>
            <person name="Kapitonov V.V."/>
            <person name="Jurka J."/>
            <person name="Genikhovich G."/>
            <person name="Grigoriev I.V."/>
            <person name="Lucas S.M."/>
            <person name="Steele R.E."/>
            <person name="Finnerty J.R."/>
            <person name="Technau U."/>
            <person name="Martindale M.Q."/>
            <person name="Rokhsar D.S."/>
        </authorList>
    </citation>
    <scope>NUCLEOTIDE SEQUENCE [LARGE SCALE GENOMIC DNA]</scope>
    <source>
        <strain evidence="3">CH2 X CH6</strain>
    </source>
</reference>
<dbReference type="InParanoid" id="A7SZ43"/>
<dbReference type="PANTHER" id="PTHR47018">
    <property type="entry name" value="CXC DOMAIN-CONTAINING PROTEIN-RELATED"/>
    <property type="match status" value="1"/>
</dbReference>
<proteinExistence type="predicted"/>
<keyword evidence="3" id="KW-1185">Reference proteome</keyword>
<sequence>MEELESCISEEKKKEDHWAEYSSSKLTEDSVTSEDTLTWAAYHASDSLEEHPPAVTALLPLFYEKAAAHAMVKHGMDVLKHAITFLNLDQIPVITVDQPLFALAKMVQWKWPASHGEQAYVVVMGGFHIEMVLWSVVGDLLDGNGQPHTESRLPLLFKIDCIFGYHFRHAHQVTVLALQKLKSEAFSHSGDQLTTAECEQTMKSSPTFRFWNAILHYQMLVLLVVRAQRQRNFVLYVEALEELVPLFFVLDHVNYARWTPIHIRDMKSLPQSITEKFQDEGQFVLSRTDNDFSAMPFDQAHEQESKIVKSAGGAVGLTKNPIAFSRDCMDNEVAETIVNLDALGKSQYSSFLKDVIKDRTVAIGKSLKQNKLPLFRKQASRNKSKQSKTIFLLQNNVALFAQLYIAMQSRDADLREFFSHEVQPFPPSLSEFGSLRLPTAKSDLLKCLSQPSQPEPPTEVDCKVCDGAVIVHSLPVPGVMTFDDYAENVFLPYIRNLRSRRVDIVWDSYIPNCLKEATREKRGTGLRRKVEGRTKIPPKWMEFLRDPRNKQELFQFLSVKVAESPWFTVRKEVYITSDKLFLALNPFHQLTLDSEHFKRIERFTVILYDKLSPFACINDARMELFCKNNRAMDKLPPTKDALLKHVKRCIYQAGIWTSSEISQPVLPSPDQFAWIKEAGTWVPRWITIPEVSKACSELTKCSC</sequence>
<dbReference type="Proteomes" id="UP000001593">
    <property type="component" value="Unassembled WGS sequence"/>
</dbReference>
<feature type="region of interest" description="Disordered" evidence="1">
    <location>
        <begin position="1"/>
        <end position="20"/>
    </location>
</feature>
<dbReference type="PhylomeDB" id="A7SZ43"/>
<dbReference type="AlphaFoldDB" id="A7SZ43"/>
<protein>
    <submittedName>
        <fullName evidence="2">Uncharacterized protein</fullName>
    </submittedName>
</protein>
<evidence type="ECO:0000313" key="2">
    <source>
        <dbReference type="EMBL" id="EDO31026.1"/>
    </source>
</evidence>
<organism evidence="2 3">
    <name type="scientific">Nematostella vectensis</name>
    <name type="common">Starlet sea anemone</name>
    <dbReference type="NCBI Taxonomy" id="45351"/>
    <lineage>
        <taxon>Eukaryota</taxon>
        <taxon>Metazoa</taxon>
        <taxon>Cnidaria</taxon>
        <taxon>Anthozoa</taxon>
        <taxon>Hexacorallia</taxon>
        <taxon>Actiniaria</taxon>
        <taxon>Edwardsiidae</taxon>
        <taxon>Nematostella</taxon>
    </lineage>
</organism>
<dbReference type="PANTHER" id="PTHR47018:SF2">
    <property type="entry name" value="TESMIN_TSO1-LIKE CXC DOMAIN-CONTAINING PROTEIN"/>
    <property type="match status" value="1"/>
</dbReference>
<evidence type="ECO:0000256" key="1">
    <source>
        <dbReference type="SAM" id="MobiDB-lite"/>
    </source>
</evidence>
<evidence type="ECO:0000313" key="3">
    <source>
        <dbReference type="Proteomes" id="UP000001593"/>
    </source>
</evidence>
<accession>A7SZ43</accession>
<name>A7SZ43_NEMVE</name>